<feature type="region of interest" description="Disordered" evidence="1">
    <location>
        <begin position="317"/>
        <end position="499"/>
    </location>
</feature>
<gene>
    <name evidence="2" type="ORF">CROQUDRAFT_88178</name>
</gene>
<feature type="compositionally biased region" description="Polar residues" evidence="1">
    <location>
        <begin position="41"/>
        <end position="102"/>
    </location>
</feature>
<feature type="region of interest" description="Disordered" evidence="1">
    <location>
        <begin position="33"/>
        <end position="305"/>
    </location>
</feature>
<sequence>MLSRHFPITRRKLFRSPLTRSICFTPRLQELDDSSAKGVNRNPSQSNADNLSRPIQPTPNHIIQQTKTSTASNDRQAISQIRSPPSFSNPQRVQGRYSYQHSPTPPRADPRQPFAKYGPPSSYPHHPQNYPPPPRDMRRGPPSWSGNGSQAAQWQPSWPNHPQPTYSQSFQYNQVQQRGPYQPRGSGAHGTPQMYPNQPQFFGPRPDGIHGASQPHQQAFQGPWRGPRFAPEGPARRSNPASGPYNPVRGPYNSAFGTPPSTSARDPQVESFTNKADSGPSNSSLASVLAARRKQATGSNQSYGLDMSDVSGLHTLDQFVGNQPSQPTFTPQSPREPRAMGPSYQASWDQAPHQYKHQPAYGPTRFSKGPRHEYMGTTPPSFGQSLATDRSPMREGPGWNPNRGEFAARGGTAGARGAGRGGVNRGRGRGNTPGQQRGRGRGTLFTKFDEPSLPPPPQSILNERGEFGEEPQPSGSPHGIAGLSGGIDVGSKTDDGVGRETDHQIISKLLLSSSTPIQLPGFEKPIRILPTATDMVQASYEIESGGTALTDPKRRTNVVGRARNLVSQNSSMNLDQKRQAVAVVDFLLLSKEERMQRVI</sequence>
<feature type="compositionally biased region" description="Gly residues" evidence="1">
    <location>
        <begin position="411"/>
        <end position="431"/>
    </location>
</feature>
<feature type="compositionally biased region" description="Low complexity" evidence="1">
    <location>
        <begin position="323"/>
        <end position="333"/>
    </location>
</feature>
<dbReference type="AlphaFoldDB" id="A0A9P6NNF8"/>
<dbReference type="Proteomes" id="UP000886653">
    <property type="component" value="Unassembled WGS sequence"/>
</dbReference>
<evidence type="ECO:0000313" key="3">
    <source>
        <dbReference type="Proteomes" id="UP000886653"/>
    </source>
</evidence>
<feature type="compositionally biased region" description="Low complexity" evidence="1">
    <location>
        <begin position="119"/>
        <end position="128"/>
    </location>
</feature>
<name>A0A9P6NNF8_9BASI</name>
<feature type="compositionally biased region" description="Polar residues" evidence="1">
    <location>
        <begin position="144"/>
        <end position="179"/>
    </location>
</feature>
<feature type="compositionally biased region" description="Polar residues" evidence="1">
    <location>
        <begin position="255"/>
        <end position="286"/>
    </location>
</feature>
<evidence type="ECO:0000313" key="2">
    <source>
        <dbReference type="EMBL" id="KAG0150375.1"/>
    </source>
</evidence>
<feature type="compositionally biased region" description="Polar residues" evidence="1">
    <location>
        <begin position="378"/>
        <end position="388"/>
    </location>
</feature>
<proteinExistence type="predicted"/>
<evidence type="ECO:0000256" key="1">
    <source>
        <dbReference type="SAM" id="MobiDB-lite"/>
    </source>
</evidence>
<dbReference type="OrthoDB" id="2507837at2759"/>
<reference evidence="2" key="1">
    <citation type="submission" date="2013-11" db="EMBL/GenBank/DDBJ databases">
        <title>Genome sequence of the fusiform rust pathogen reveals effectors for host alternation and coevolution with pine.</title>
        <authorList>
            <consortium name="DOE Joint Genome Institute"/>
            <person name="Smith K."/>
            <person name="Pendleton A."/>
            <person name="Kubisiak T."/>
            <person name="Anderson C."/>
            <person name="Salamov A."/>
            <person name="Aerts A."/>
            <person name="Riley R."/>
            <person name="Clum A."/>
            <person name="Lindquist E."/>
            <person name="Ence D."/>
            <person name="Campbell M."/>
            <person name="Kronenberg Z."/>
            <person name="Feau N."/>
            <person name="Dhillon B."/>
            <person name="Hamelin R."/>
            <person name="Burleigh J."/>
            <person name="Smith J."/>
            <person name="Yandell M."/>
            <person name="Nelson C."/>
            <person name="Grigoriev I."/>
            <person name="Davis J."/>
        </authorList>
    </citation>
    <scope>NUCLEOTIDE SEQUENCE</scope>
    <source>
        <strain evidence="2">G11</strain>
    </source>
</reference>
<protein>
    <submittedName>
        <fullName evidence="2">Uncharacterized protein</fullName>
    </submittedName>
</protein>
<keyword evidence="3" id="KW-1185">Reference proteome</keyword>
<comment type="caution">
    <text evidence="2">The sequence shown here is derived from an EMBL/GenBank/DDBJ whole genome shotgun (WGS) entry which is preliminary data.</text>
</comment>
<accession>A0A9P6NNF8</accession>
<organism evidence="2 3">
    <name type="scientific">Cronartium quercuum f. sp. fusiforme G11</name>
    <dbReference type="NCBI Taxonomy" id="708437"/>
    <lineage>
        <taxon>Eukaryota</taxon>
        <taxon>Fungi</taxon>
        <taxon>Dikarya</taxon>
        <taxon>Basidiomycota</taxon>
        <taxon>Pucciniomycotina</taxon>
        <taxon>Pucciniomycetes</taxon>
        <taxon>Pucciniales</taxon>
        <taxon>Coleosporiaceae</taxon>
        <taxon>Cronartium</taxon>
    </lineage>
</organism>
<dbReference type="EMBL" id="MU167220">
    <property type="protein sequence ID" value="KAG0150375.1"/>
    <property type="molecule type" value="Genomic_DNA"/>
</dbReference>